<dbReference type="AlphaFoldDB" id="A0AAD8Y7W1"/>
<dbReference type="NCBIfam" id="TIGR00756">
    <property type="entry name" value="PPR"/>
    <property type="match status" value="2"/>
</dbReference>
<proteinExistence type="predicted"/>
<accession>A0AAD8Y7W1</accession>
<dbReference type="Pfam" id="PF13812">
    <property type="entry name" value="PPR_3"/>
    <property type="match status" value="1"/>
</dbReference>
<dbReference type="GO" id="GO:0007005">
    <property type="term" value="P:mitochondrion organization"/>
    <property type="evidence" value="ECO:0007669"/>
    <property type="project" value="TreeGrafter"/>
</dbReference>
<dbReference type="PANTHER" id="PTHR47934">
    <property type="entry name" value="PENTATRICOPEPTIDE REPEAT-CONTAINING PROTEIN PET309, MITOCHONDRIAL"/>
    <property type="match status" value="1"/>
</dbReference>
<keyword evidence="3" id="KW-1185">Reference proteome</keyword>
<reference evidence="2" key="1">
    <citation type="submission" date="2023-06" db="EMBL/GenBank/DDBJ databases">
        <title>Survivors Of The Sea: Transcriptome response of Skeletonema marinoi to long-term dormancy.</title>
        <authorList>
            <person name="Pinder M.I.M."/>
            <person name="Kourtchenko O."/>
            <person name="Robertson E.K."/>
            <person name="Larsson T."/>
            <person name="Maumus F."/>
            <person name="Osuna-Cruz C.M."/>
            <person name="Vancaester E."/>
            <person name="Stenow R."/>
            <person name="Vandepoele K."/>
            <person name="Ploug H."/>
            <person name="Bruchert V."/>
            <person name="Godhe A."/>
            <person name="Topel M."/>
        </authorList>
    </citation>
    <scope>NUCLEOTIDE SEQUENCE</scope>
    <source>
        <strain evidence="2">R05AC</strain>
    </source>
</reference>
<feature type="repeat" description="PPR" evidence="1">
    <location>
        <begin position="131"/>
        <end position="161"/>
    </location>
</feature>
<organism evidence="2 3">
    <name type="scientific">Skeletonema marinoi</name>
    <dbReference type="NCBI Taxonomy" id="267567"/>
    <lineage>
        <taxon>Eukaryota</taxon>
        <taxon>Sar</taxon>
        <taxon>Stramenopiles</taxon>
        <taxon>Ochrophyta</taxon>
        <taxon>Bacillariophyta</taxon>
        <taxon>Coscinodiscophyceae</taxon>
        <taxon>Thalassiosirophycidae</taxon>
        <taxon>Thalassiosirales</taxon>
        <taxon>Skeletonemataceae</taxon>
        <taxon>Skeletonema</taxon>
        <taxon>Skeletonema marinoi-dohrnii complex</taxon>
    </lineage>
</organism>
<protein>
    <submittedName>
        <fullName evidence="2">Pentatricopeptide repeat-containing protein</fullName>
    </submittedName>
</protein>
<evidence type="ECO:0000256" key="1">
    <source>
        <dbReference type="PROSITE-ProRule" id="PRU00708"/>
    </source>
</evidence>
<dbReference type="InterPro" id="IPR002885">
    <property type="entry name" value="PPR_rpt"/>
</dbReference>
<dbReference type="PANTHER" id="PTHR47934:SF6">
    <property type="entry name" value="MITOCHONDRIAL GROUP I INTRON SPLICING FACTOR CCM1-RELATED"/>
    <property type="match status" value="1"/>
</dbReference>
<dbReference type="Proteomes" id="UP001224775">
    <property type="component" value="Unassembled WGS sequence"/>
</dbReference>
<gene>
    <name evidence="2" type="ORF">QTG54_008888</name>
</gene>
<dbReference type="GO" id="GO:0003729">
    <property type="term" value="F:mRNA binding"/>
    <property type="evidence" value="ECO:0007669"/>
    <property type="project" value="TreeGrafter"/>
</dbReference>
<dbReference type="InterPro" id="IPR011990">
    <property type="entry name" value="TPR-like_helical_dom_sf"/>
</dbReference>
<name>A0AAD8Y7W1_9STRA</name>
<dbReference type="GO" id="GO:0005739">
    <property type="term" value="C:mitochondrion"/>
    <property type="evidence" value="ECO:0007669"/>
    <property type="project" value="TreeGrafter"/>
</dbReference>
<dbReference type="GO" id="GO:0006396">
    <property type="term" value="P:RNA processing"/>
    <property type="evidence" value="ECO:0007669"/>
    <property type="project" value="TreeGrafter"/>
</dbReference>
<evidence type="ECO:0000313" key="3">
    <source>
        <dbReference type="Proteomes" id="UP001224775"/>
    </source>
</evidence>
<sequence>MPTSACYLSAIRALERSNDPASPDRVLALIGQIEQNRNERGKGPTTVLNRRVFNVAMQCMIKRGDGVKAEEVLDKYLNSNSSREQNDAQPYILALQAYENTKPVNSRQEAAKSAEVLFHKMQLLENIPRLDAGTYNILLNCFARAGMASAAESLLEELAPTPESHDLVIKAISLSDDKDAVDRAWHILYQLGYPKKNAKDVEPFSVPISTFNSMLKLFARRGMATEAEALLNSIDEFILEGKFKESGPNTRSYEAVLEALGKTSDADAVERAEALVTRVEVMSELGGGVQQPSLKLYNTLLACYANAGKVGSAERLLSRLHEQSLNPDAFSYGATIKALKNSGKSKDIAIARAKELSQSLERNGGVGNEIIFAHRLSILAKFGLAQQAENLLKEMEEKHKLGDLKQGPGIIHYTAVLNAWAKTDDKKAVARAEALFEKMKADNHFDLDLAAYHGLLLNYAVRGMSKKARRLLQVILDSDNISPNRNTFTMVIDSYSRASSNTNAGLKAEELLDQMRQLQAAGNSDVEPDSVCYASVIRAKQASKPGSGTISDLSEFDKVKIMRELQIENWPFQ</sequence>
<dbReference type="Pfam" id="PF01535">
    <property type="entry name" value="PPR"/>
    <property type="match status" value="3"/>
</dbReference>
<evidence type="ECO:0000313" key="2">
    <source>
        <dbReference type="EMBL" id="KAK1740793.1"/>
    </source>
</evidence>
<dbReference type="EMBL" id="JATAAI010000015">
    <property type="protein sequence ID" value="KAK1740793.1"/>
    <property type="molecule type" value="Genomic_DNA"/>
</dbReference>
<dbReference type="Gene3D" id="1.25.40.10">
    <property type="entry name" value="Tetratricopeptide repeat domain"/>
    <property type="match status" value="3"/>
</dbReference>
<dbReference type="InterPro" id="IPR051114">
    <property type="entry name" value="Mito_RNA_Proc_CCM1"/>
</dbReference>
<comment type="caution">
    <text evidence="2">The sequence shown here is derived from an EMBL/GenBank/DDBJ whole genome shotgun (WGS) entry which is preliminary data.</text>
</comment>
<feature type="repeat" description="PPR" evidence="1">
    <location>
        <begin position="293"/>
        <end position="327"/>
    </location>
</feature>
<dbReference type="PROSITE" id="PS51375">
    <property type="entry name" value="PPR"/>
    <property type="match status" value="2"/>
</dbReference>